<keyword evidence="1" id="KW-0732">Signal</keyword>
<feature type="signal peptide" evidence="1">
    <location>
        <begin position="1"/>
        <end position="18"/>
    </location>
</feature>
<proteinExistence type="predicted"/>
<sequence length="66" mass="6940">MDATCVVVLLRPTSGVAAAACLLGRWSLLIEPEDRVCPASYAQRTGRHINGFAAVATAARLGSKKQ</sequence>
<accession>A0A2M4B7Y3</accession>
<dbReference type="EMBL" id="GGFK01015816">
    <property type="protein sequence ID" value="MBW49137.1"/>
    <property type="molecule type" value="Transcribed_RNA"/>
</dbReference>
<evidence type="ECO:0000313" key="2">
    <source>
        <dbReference type="EMBL" id="MBW49137.1"/>
    </source>
</evidence>
<organism evidence="2">
    <name type="scientific">Anopheles triannulatus</name>
    <dbReference type="NCBI Taxonomy" id="58253"/>
    <lineage>
        <taxon>Eukaryota</taxon>
        <taxon>Metazoa</taxon>
        <taxon>Ecdysozoa</taxon>
        <taxon>Arthropoda</taxon>
        <taxon>Hexapoda</taxon>
        <taxon>Insecta</taxon>
        <taxon>Pterygota</taxon>
        <taxon>Neoptera</taxon>
        <taxon>Endopterygota</taxon>
        <taxon>Diptera</taxon>
        <taxon>Nematocera</taxon>
        <taxon>Culicoidea</taxon>
        <taxon>Culicidae</taxon>
        <taxon>Anophelinae</taxon>
        <taxon>Anopheles</taxon>
    </lineage>
</organism>
<protein>
    <submittedName>
        <fullName evidence="2">Putative secreted protein</fullName>
    </submittedName>
</protein>
<evidence type="ECO:0000256" key="1">
    <source>
        <dbReference type="SAM" id="SignalP"/>
    </source>
</evidence>
<dbReference type="AlphaFoldDB" id="A0A2M4B7Y3"/>
<name>A0A2M4B7Y3_9DIPT</name>
<feature type="chain" id="PRO_5014966988" evidence="1">
    <location>
        <begin position="19"/>
        <end position="66"/>
    </location>
</feature>
<reference evidence="2" key="1">
    <citation type="submission" date="2018-01" db="EMBL/GenBank/DDBJ databases">
        <title>An insight into the sialome of Amazonian anophelines.</title>
        <authorList>
            <person name="Ribeiro J.M."/>
            <person name="Scarpassa V."/>
            <person name="Calvo E."/>
        </authorList>
    </citation>
    <scope>NUCLEOTIDE SEQUENCE</scope>
    <source>
        <tissue evidence="2">Salivary glands</tissue>
    </source>
</reference>